<sequence length="209" mass="24690">MLDMDGTLLDLNFDNTFWQQYLPKHYAEKQQINIDAARRELMARYAEHQGTLQWYCLDYWRDNLDIDLMALKKQLSHLIKVLPHSIDFLDQLHQANKRVLLVTNAHPDNLILKMEVTQLRHHFDGIVCSHDYGYCKEDQRFWQAFQQQHGFELAHSLMVDDNLQVLESAQKYGISQVLAIRKPDSSRPENRVIEYPSVSDFSELIPDIY</sequence>
<dbReference type="Gene3D" id="3.40.50.1000">
    <property type="entry name" value="HAD superfamily/HAD-like"/>
    <property type="match status" value="1"/>
</dbReference>
<dbReference type="PANTHER" id="PTHR43434:SF3">
    <property type="entry name" value="GMP_IMP NUCLEOTIDASE YRFG"/>
    <property type="match status" value="1"/>
</dbReference>
<dbReference type="NCBIfam" id="TIGR01549">
    <property type="entry name" value="HAD-SF-IA-v1"/>
    <property type="match status" value="1"/>
</dbReference>
<dbReference type="NCBIfam" id="NF011564">
    <property type="entry name" value="PRK14988.1"/>
    <property type="match status" value="1"/>
</dbReference>
<dbReference type="SUPFAM" id="SSF56784">
    <property type="entry name" value="HAD-like"/>
    <property type="match status" value="1"/>
</dbReference>
<dbReference type="GO" id="GO:0005829">
    <property type="term" value="C:cytosol"/>
    <property type="evidence" value="ECO:0007669"/>
    <property type="project" value="TreeGrafter"/>
</dbReference>
<dbReference type="GO" id="GO:0008967">
    <property type="term" value="F:phosphoglycolate phosphatase activity"/>
    <property type="evidence" value="ECO:0007669"/>
    <property type="project" value="TreeGrafter"/>
</dbReference>
<organism evidence="1">
    <name type="scientific">hydrothermal vent metagenome</name>
    <dbReference type="NCBI Taxonomy" id="652676"/>
    <lineage>
        <taxon>unclassified sequences</taxon>
        <taxon>metagenomes</taxon>
        <taxon>ecological metagenomes</taxon>
    </lineage>
</organism>
<dbReference type="InterPro" id="IPR006439">
    <property type="entry name" value="HAD-SF_hydro_IA"/>
</dbReference>
<dbReference type="InterPro" id="IPR036412">
    <property type="entry name" value="HAD-like_sf"/>
</dbReference>
<protein>
    <submittedName>
        <fullName evidence="1">GMP/IMP nucleotidase YrfG</fullName>
    </submittedName>
</protein>
<gene>
    <name evidence="1" type="ORF">MNBD_GAMMA18-380</name>
</gene>
<dbReference type="Pfam" id="PF13419">
    <property type="entry name" value="HAD_2"/>
    <property type="match status" value="1"/>
</dbReference>
<dbReference type="CDD" id="cd01427">
    <property type="entry name" value="HAD_like"/>
    <property type="match status" value="1"/>
</dbReference>
<dbReference type="NCBIfam" id="TIGR01509">
    <property type="entry name" value="HAD-SF-IA-v3"/>
    <property type="match status" value="1"/>
</dbReference>
<reference evidence="1" key="1">
    <citation type="submission" date="2018-06" db="EMBL/GenBank/DDBJ databases">
        <authorList>
            <person name="Zhirakovskaya E."/>
        </authorList>
    </citation>
    <scope>NUCLEOTIDE SEQUENCE</scope>
</reference>
<accession>A0A3B0YX87</accession>
<dbReference type="GO" id="GO:0006281">
    <property type="term" value="P:DNA repair"/>
    <property type="evidence" value="ECO:0007669"/>
    <property type="project" value="TreeGrafter"/>
</dbReference>
<dbReference type="InterPro" id="IPR041492">
    <property type="entry name" value="HAD_2"/>
</dbReference>
<dbReference type="SFLD" id="SFLDG01129">
    <property type="entry name" value="C1.5:_HAD__Beta-PGM__Phosphata"/>
    <property type="match status" value="1"/>
</dbReference>
<evidence type="ECO:0000313" key="1">
    <source>
        <dbReference type="EMBL" id="VAW85655.1"/>
    </source>
</evidence>
<dbReference type="InterPro" id="IPR050155">
    <property type="entry name" value="HAD-like_hydrolase_sf"/>
</dbReference>
<dbReference type="EMBL" id="UOFP01000103">
    <property type="protein sequence ID" value="VAW85655.1"/>
    <property type="molecule type" value="Genomic_DNA"/>
</dbReference>
<dbReference type="SFLD" id="SFLDS00003">
    <property type="entry name" value="Haloacid_Dehalogenase"/>
    <property type="match status" value="1"/>
</dbReference>
<dbReference type="InterPro" id="IPR023214">
    <property type="entry name" value="HAD_sf"/>
</dbReference>
<dbReference type="AlphaFoldDB" id="A0A3B0YX87"/>
<dbReference type="PANTHER" id="PTHR43434">
    <property type="entry name" value="PHOSPHOGLYCOLATE PHOSPHATASE"/>
    <property type="match status" value="1"/>
</dbReference>
<name>A0A3B0YX87_9ZZZZ</name>
<proteinExistence type="predicted"/>